<feature type="compositionally biased region" description="Basic and acidic residues" evidence="1">
    <location>
        <begin position="67"/>
        <end position="99"/>
    </location>
</feature>
<dbReference type="RefSeq" id="WP_074652565.1">
    <property type="nucleotide sequence ID" value="NZ_FNSD01000001.1"/>
</dbReference>
<dbReference type="EMBL" id="FNSD01000001">
    <property type="protein sequence ID" value="SEB52156.1"/>
    <property type="molecule type" value="Genomic_DNA"/>
</dbReference>
<dbReference type="Pfam" id="PF08448">
    <property type="entry name" value="PAS_4"/>
    <property type="match status" value="1"/>
</dbReference>
<gene>
    <name evidence="3" type="ORF">SAMN05443244_0940</name>
</gene>
<protein>
    <submittedName>
        <fullName evidence="3">PAS fold-containing protein</fullName>
    </submittedName>
</protein>
<reference evidence="3 4" key="1">
    <citation type="submission" date="2016-10" db="EMBL/GenBank/DDBJ databases">
        <authorList>
            <person name="de Groot N.N."/>
        </authorList>
    </citation>
    <scope>NUCLEOTIDE SEQUENCE [LARGE SCALE GENOMIC DNA]</scope>
    <source>
        <strain evidence="3 4">AB35.6</strain>
    </source>
</reference>
<evidence type="ECO:0000259" key="2">
    <source>
        <dbReference type="Pfam" id="PF08448"/>
    </source>
</evidence>
<proteinExistence type="predicted"/>
<dbReference type="SUPFAM" id="SSF55785">
    <property type="entry name" value="PYP-like sensor domain (PAS domain)"/>
    <property type="match status" value="1"/>
</dbReference>
<evidence type="ECO:0000256" key="1">
    <source>
        <dbReference type="SAM" id="MobiDB-lite"/>
    </source>
</evidence>
<dbReference type="InterPro" id="IPR013656">
    <property type="entry name" value="PAS_4"/>
</dbReference>
<evidence type="ECO:0000313" key="4">
    <source>
        <dbReference type="Proteomes" id="UP000182409"/>
    </source>
</evidence>
<sequence length="237" mass="25974">MDKTLALLQSLAPSLCESLESLSRAEGSSIDELLVMAVAEKVARSEHSVWLTERRSMASPITASPEDAPRPDRRKNSVSLPKRDNCASESSKKMEDPERQRLADLFESAPVFLAILHGPDHVFELVNQAYRELLGNRALIGKRVVDGVPELAGTPCMERLDRVYVSGEPLVERGTRFSFVPTPGQSPADKYIDYAYRPRRASDGSITGILVLGVDTSLIHQLAEGKMSEVVAIESLG</sequence>
<organism evidence="3 4">
    <name type="scientific">Terriglobus roseus</name>
    <dbReference type="NCBI Taxonomy" id="392734"/>
    <lineage>
        <taxon>Bacteria</taxon>
        <taxon>Pseudomonadati</taxon>
        <taxon>Acidobacteriota</taxon>
        <taxon>Terriglobia</taxon>
        <taxon>Terriglobales</taxon>
        <taxon>Acidobacteriaceae</taxon>
        <taxon>Terriglobus</taxon>
    </lineage>
</organism>
<dbReference type="AlphaFoldDB" id="A0A1H4K1I6"/>
<feature type="region of interest" description="Disordered" evidence="1">
    <location>
        <begin position="55"/>
        <end position="99"/>
    </location>
</feature>
<accession>A0A1H4K1I6</accession>
<evidence type="ECO:0000313" key="3">
    <source>
        <dbReference type="EMBL" id="SEB52156.1"/>
    </source>
</evidence>
<dbReference type="InterPro" id="IPR035965">
    <property type="entry name" value="PAS-like_dom_sf"/>
</dbReference>
<dbReference type="Proteomes" id="UP000182409">
    <property type="component" value="Unassembled WGS sequence"/>
</dbReference>
<dbReference type="OrthoDB" id="9766459at2"/>
<dbReference type="Gene3D" id="3.30.450.20">
    <property type="entry name" value="PAS domain"/>
    <property type="match status" value="1"/>
</dbReference>
<feature type="domain" description="PAS fold-4" evidence="2">
    <location>
        <begin position="106"/>
        <end position="217"/>
    </location>
</feature>
<name>A0A1H4K1I6_9BACT</name>